<feature type="transmembrane region" description="Helical" evidence="5">
    <location>
        <begin position="20"/>
        <end position="40"/>
    </location>
</feature>
<feature type="transmembrane region" description="Helical" evidence="5">
    <location>
        <begin position="382"/>
        <end position="401"/>
    </location>
</feature>
<gene>
    <name evidence="7" type="ORF">FA13DRAFT_1690663</name>
</gene>
<accession>A0A4Y7T4F2</accession>
<comment type="caution">
    <text evidence="7">The sequence shown here is derived from an EMBL/GenBank/DDBJ whole genome shotgun (WGS) entry which is preliminary data.</text>
</comment>
<evidence type="ECO:0000313" key="7">
    <source>
        <dbReference type="EMBL" id="TEB28439.1"/>
    </source>
</evidence>
<feature type="transmembrane region" description="Helical" evidence="5">
    <location>
        <begin position="61"/>
        <end position="81"/>
    </location>
</feature>
<dbReference type="Proteomes" id="UP000298030">
    <property type="component" value="Unassembled WGS sequence"/>
</dbReference>
<sequence length="444" mass="50339">MLNADHVILILCPYLRSLSAFVLLEAYLILCITVQLRLNARSLAELPHRKGSNPAAQPGHAAYWGWAAFASVAAFWYQLVISGSGTGDVFFDHALGCNATTTLFVGFHFLVVARFEGVTWVSRCQWKNCIRNSYALRMAPRHRPRRVKDKSGSTTPSRSRFLAKQGFHLLGNFVLLDVLNTIAFKIPFFHPTPSRGARPIWWRELPLSLLHGGMIYAGLNIMYDAYCILSVALWKTKPAEWPPLFGDVREAWTVQRAWGRVWHQLMRNHLSSASSYLLRACPRRLSTHPCAKKFTQITLAFTLSGLLHLAGEYHCLHSLRFYAAHDHPPSVSHLTTLRFDGVMATFALQPLALGIEQMPFLLTCPFFASQIWKDISPRWNIYVHRIAMGLGYIWVVAWFSFSMSFYTRSMMGAGFMASRANIPRGWTVGLVQFITRIFKGARTV</sequence>
<evidence type="ECO:0000313" key="8">
    <source>
        <dbReference type="Proteomes" id="UP000298030"/>
    </source>
</evidence>
<proteinExistence type="predicted"/>
<dbReference type="GO" id="GO:0016020">
    <property type="term" value="C:membrane"/>
    <property type="evidence" value="ECO:0007669"/>
    <property type="project" value="UniProtKB-SubCell"/>
</dbReference>
<evidence type="ECO:0000256" key="5">
    <source>
        <dbReference type="SAM" id="Phobius"/>
    </source>
</evidence>
<feature type="domain" description="Wax synthase" evidence="6">
    <location>
        <begin position="241"/>
        <end position="317"/>
    </location>
</feature>
<comment type="subcellular location">
    <subcellularLocation>
        <location evidence="1">Membrane</location>
        <topology evidence="1">Multi-pass membrane protein</topology>
    </subcellularLocation>
</comment>
<feature type="transmembrane region" description="Helical" evidence="5">
    <location>
        <begin position="93"/>
        <end position="113"/>
    </location>
</feature>
<dbReference type="InterPro" id="IPR032805">
    <property type="entry name" value="Wax_synthase_dom"/>
</dbReference>
<protein>
    <recommendedName>
        <fullName evidence="6">Wax synthase domain-containing protein</fullName>
    </recommendedName>
</protein>
<evidence type="ECO:0000256" key="2">
    <source>
        <dbReference type="ARBA" id="ARBA00022692"/>
    </source>
</evidence>
<feature type="transmembrane region" description="Helical" evidence="5">
    <location>
        <begin position="167"/>
        <end position="189"/>
    </location>
</feature>
<feature type="transmembrane region" description="Helical" evidence="5">
    <location>
        <begin position="209"/>
        <end position="234"/>
    </location>
</feature>
<keyword evidence="8" id="KW-1185">Reference proteome</keyword>
<keyword evidence="4 5" id="KW-0472">Membrane</keyword>
<dbReference type="Pfam" id="PF13813">
    <property type="entry name" value="MBOAT_2"/>
    <property type="match status" value="1"/>
</dbReference>
<dbReference type="OrthoDB" id="1077582at2759"/>
<evidence type="ECO:0000256" key="3">
    <source>
        <dbReference type="ARBA" id="ARBA00022989"/>
    </source>
</evidence>
<dbReference type="STRING" id="71717.A0A4Y7T4F2"/>
<evidence type="ECO:0000259" key="6">
    <source>
        <dbReference type="Pfam" id="PF13813"/>
    </source>
</evidence>
<name>A0A4Y7T4F2_COPMI</name>
<keyword evidence="3 5" id="KW-1133">Transmembrane helix</keyword>
<dbReference type="EMBL" id="QPFP01000032">
    <property type="protein sequence ID" value="TEB28439.1"/>
    <property type="molecule type" value="Genomic_DNA"/>
</dbReference>
<reference evidence="7 8" key="1">
    <citation type="journal article" date="2019" name="Nat. Ecol. Evol.">
        <title>Megaphylogeny resolves global patterns of mushroom evolution.</title>
        <authorList>
            <person name="Varga T."/>
            <person name="Krizsan K."/>
            <person name="Foldi C."/>
            <person name="Dima B."/>
            <person name="Sanchez-Garcia M."/>
            <person name="Sanchez-Ramirez S."/>
            <person name="Szollosi G.J."/>
            <person name="Szarkandi J.G."/>
            <person name="Papp V."/>
            <person name="Albert L."/>
            <person name="Andreopoulos W."/>
            <person name="Angelini C."/>
            <person name="Antonin V."/>
            <person name="Barry K.W."/>
            <person name="Bougher N.L."/>
            <person name="Buchanan P."/>
            <person name="Buyck B."/>
            <person name="Bense V."/>
            <person name="Catcheside P."/>
            <person name="Chovatia M."/>
            <person name="Cooper J."/>
            <person name="Damon W."/>
            <person name="Desjardin D."/>
            <person name="Finy P."/>
            <person name="Geml J."/>
            <person name="Haridas S."/>
            <person name="Hughes K."/>
            <person name="Justo A."/>
            <person name="Karasinski D."/>
            <person name="Kautmanova I."/>
            <person name="Kiss B."/>
            <person name="Kocsube S."/>
            <person name="Kotiranta H."/>
            <person name="LaButti K.M."/>
            <person name="Lechner B.E."/>
            <person name="Liimatainen K."/>
            <person name="Lipzen A."/>
            <person name="Lukacs Z."/>
            <person name="Mihaltcheva S."/>
            <person name="Morgado L.N."/>
            <person name="Niskanen T."/>
            <person name="Noordeloos M.E."/>
            <person name="Ohm R.A."/>
            <person name="Ortiz-Santana B."/>
            <person name="Ovrebo C."/>
            <person name="Racz N."/>
            <person name="Riley R."/>
            <person name="Savchenko A."/>
            <person name="Shiryaev A."/>
            <person name="Soop K."/>
            <person name="Spirin V."/>
            <person name="Szebenyi C."/>
            <person name="Tomsovsky M."/>
            <person name="Tulloss R.E."/>
            <person name="Uehling J."/>
            <person name="Grigoriev I.V."/>
            <person name="Vagvolgyi C."/>
            <person name="Papp T."/>
            <person name="Martin F.M."/>
            <person name="Miettinen O."/>
            <person name="Hibbett D.S."/>
            <person name="Nagy L.G."/>
        </authorList>
    </citation>
    <scope>NUCLEOTIDE SEQUENCE [LARGE SCALE GENOMIC DNA]</scope>
    <source>
        <strain evidence="7 8">FP101781</strain>
    </source>
</reference>
<organism evidence="7 8">
    <name type="scientific">Coprinellus micaceus</name>
    <name type="common">Glistening ink-cap mushroom</name>
    <name type="synonym">Coprinus micaceus</name>
    <dbReference type="NCBI Taxonomy" id="71717"/>
    <lineage>
        <taxon>Eukaryota</taxon>
        <taxon>Fungi</taxon>
        <taxon>Dikarya</taxon>
        <taxon>Basidiomycota</taxon>
        <taxon>Agaricomycotina</taxon>
        <taxon>Agaricomycetes</taxon>
        <taxon>Agaricomycetidae</taxon>
        <taxon>Agaricales</taxon>
        <taxon>Agaricineae</taxon>
        <taxon>Psathyrellaceae</taxon>
        <taxon>Coprinellus</taxon>
    </lineage>
</organism>
<evidence type="ECO:0000256" key="4">
    <source>
        <dbReference type="ARBA" id="ARBA00023136"/>
    </source>
</evidence>
<dbReference type="AlphaFoldDB" id="A0A4Y7T4F2"/>
<evidence type="ECO:0000256" key="1">
    <source>
        <dbReference type="ARBA" id="ARBA00004141"/>
    </source>
</evidence>
<keyword evidence="2 5" id="KW-0812">Transmembrane</keyword>